<evidence type="ECO:0000313" key="1">
    <source>
        <dbReference type="EMBL" id="KAK7051184.1"/>
    </source>
</evidence>
<organism evidence="1 2">
    <name type="scientific">Paramarasmius palmivorus</name>
    <dbReference type="NCBI Taxonomy" id="297713"/>
    <lineage>
        <taxon>Eukaryota</taxon>
        <taxon>Fungi</taxon>
        <taxon>Dikarya</taxon>
        <taxon>Basidiomycota</taxon>
        <taxon>Agaricomycotina</taxon>
        <taxon>Agaricomycetes</taxon>
        <taxon>Agaricomycetidae</taxon>
        <taxon>Agaricales</taxon>
        <taxon>Marasmiineae</taxon>
        <taxon>Marasmiaceae</taxon>
        <taxon>Paramarasmius</taxon>
    </lineage>
</organism>
<dbReference type="AlphaFoldDB" id="A0AAW0DEU7"/>
<sequence length="248" mass="27442">MCPYAVLILPSLRQCNLSHAAHQHPTILEKVPQFLPRGFVAFAPFESYRRDYKGEKWFTTMLPLSQAKVYASIMLSKHSGLMCLLAIIIPDTFADDVAWFSPPGVGIMGRIEAGKVWLDCQQPSAGTTSIQCSLPTQLSRITEDIFQKSIANQQLIDEPANSVVSCMVIRSVRCYRGVIVATCSQPSLRWSVGAVLDLITRGRDTRSNLEVDRDNSVVRDAILSAISDAVLYNTSPTSNIHNIHSSFL</sequence>
<gene>
    <name evidence="1" type="ORF">VNI00_004684</name>
</gene>
<name>A0AAW0DEU7_9AGAR</name>
<accession>A0AAW0DEU7</accession>
<reference evidence="1 2" key="1">
    <citation type="submission" date="2024-01" db="EMBL/GenBank/DDBJ databases">
        <title>A draft genome for a cacao thread blight-causing isolate of Paramarasmius palmivorus.</title>
        <authorList>
            <person name="Baruah I.K."/>
            <person name="Bukari Y."/>
            <person name="Amoako-Attah I."/>
            <person name="Meinhardt L.W."/>
            <person name="Bailey B.A."/>
            <person name="Cohen S.P."/>
        </authorList>
    </citation>
    <scope>NUCLEOTIDE SEQUENCE [LARGE SCALE GENOMIC DNA]</scope>
    <source>
        <strain evidence="1 2">GH-12</strain>
    </source>
</reference>
<keyword evidence="2" id="KW-1185">Reference proteome</keyword>
<dbReference type="EMBL" id="JAYKXP010000013">
    <property type="protein sequence ID" value="KAK7051184.1"/>
    <property type="molecule type" value="Genomic_DNA"/>
</dbReference>
<evidence type="ECO:0000313" key="2">
    <source>
        <dbReference type="Proteomes" id="UP001383192"/>
    </source>
</evidence>
<proteinExistence type="predicted"/>
<comment type="caution">
    <text evidence="1">The sequence shown here is derived from an EMBL/GenBank/DDBJ whole genome shotgun (WGS) entry which is preliminary data.</text>
</comment>
<protein>
    <submittedName>
        <fullName evidence="1">Uncharacterized protein</fullName>
    </submittedName>
</protein>
<dbReference type="Proteomes" id="UP001383192">
    <property type="component" value="Unassembled WGS sequence"/>
</dbReference>